<dbReference type="EMBL" id="AYXT01000001">
    <property type="protein sequence ID" value="ETF04707.1"/>
    <property type="molecule type" value="Genomic_DNA"/>
</dbReference>
<proteinExistence type="predicted"/>
<dbReference type="STRING" id="1424334.W822_03635"/>
<evidence type="ECO:0000313" key="1">
    <source>
        <dbReference type="EMBL" id="ETF04707.1"/>
    </source>
</evidence>
<keyword evidence="2" id="KW-1185">Reference proteome</keyword>
<gene>
    <name evidence="1" type="ORF">W822_03635</name>
</gene>
<sequence length="67" mass="7605">MDYPPSAWHKPAHDATMEQYLSVLDTHGVQFAVLAAASIYGNYSELDIDDLFFAPFTLNFYSNLIYP</sequence>
<protein>
    <submittedName>
        <fullName evidence="1">Uncharacterized protein</fullName>
    </submittedName>
</protein>
<accession>V8QYI5</accession>
<dbReference type="PATRIC" id="fig|1424334.3.peg.731"/>
<dbReference type="Proteomes" id="UP000018733">
    <property type="component" value="Unassembled WGS sequence"/>
</dbReference>
<comment type="caution">
    <text evidence="1">The sequence shown here is derived from an EMBL/GenBank/DDBJ whole genome shotgun (WGS) entry which is preliminary data.</text>
</comment>
<name>V8QYI5_9BURK</name>
<evidence type="ECO:0000313" key="2">
    <source>
        <dbReference type="Proteomes" id="UP000018733"/>
    </source>
</evidence>
<reference evidence="1 2" key="1">
    <citation type="journal article" date="2014" name="Genome Announc.">
        <title>Draft Genome Sequence of Advenella kashmirensis Strain W13003, a Polycyclic Aromatic Hydrocarbon-Degrading Bacterium.</title>
        <authorList>
            <person name="Wang X."/>
            <person name="Jin D."/>
            <person name="Zhou L."/>
            <person name="Wu L."/>
            <person name="An W."/>
            <person name="Zhao L."/>
        </authorList>
    </citation>
    <scope>NUCLEOTIDE SEQUENCE [LARGE SCALE GENOMIC DNA]</scope>
    <source>
        <strain evidence="1 2">W13003</strain>
    </source>
</reference>
<organism evidence="1 2">
    <name type="scientific">Advenella kashmirensis W13003</name>
    <dbReference type="NCBI Taxonomy" id="1424334"/>
    <lineage>
        <taxon>Bacteria</taxon>
        <taxon>Pseudomonadati</taxon>
        <taxon>Pseudomonadota</taxon>
        <taxon>Betaproteobacteria</taxon>
        <taxon>Burkholderiales</taxon>
        <taxon>Alcaligenaceae</taxon>
    </lineage>
</organism>
<dbReference type="HOGENOM" id="CLU_2802785_0_0_4"/>
<dbReference type="AlphaFoldDB" id="V8QYI5"/>